<name>A0A3L6PAQ2_PANMI</name>
<organism evidence="1 2">
    <name type="scientific">Panicum miliaceum</name>
    <name type="common">Proso millet</name>
    <name type="synonym">Broomcorn millet</name>
    <dbReference type="NCBI Taxonomy" id="4540"/>
    <lineage>
        <taxon>Eukaryota</taxon>
        <taxon>Viridiplantae</taxon>
        <taxon>Streptophyta</taxon>
        <taxon>Embryophyta</taxon>
        <taxon>Tracheophyta</taxon>
        <taxon>Spermatophyta</taxon>
        <taxon>Magnoliopsida</taxon>
        <taxon>Liliopsida</taxon>
        <taxon>Poales</taxon>
        <taxon>Poaceae</taxon>
        <taxon>PACMAD clade</taxon>
        <taxon>Panicoideae</taxon>
        <taxon>Panicodae</taxon>
        <taxon>Paniceae</taxon>
        <taxon>Panicinae</taxon>
        <taxon>Panicum</taxon>
        <taxon>Panicum sect. Panicum</taxon>
    </lineage>
</organism>
<dbReference type="Proteomes" id="UP000275267">
    <property type="component" value="Unassembled WGS sequence"/>
</dbReference>
<evidence type="ECO:0000313" key="1">
    <source>
        <dbReference type="EMBL" id="RLM48528.1"/>
    </source>
</evidence>
<sequence>MTDAQWCRLVDKWSSAHHRDKSNNAQSTEVTEDVEFQVDEDVEPTEVDAVLAFKVCHTSSKNGLSVVARDAVMLMETIQVDVIADG</sequence>
<comment type="caution">
    <text evidence="1">The sequence shown here is derived from an EMBL/GenBank/DDBJ whole genome shotgun (WGS) entry which is preliminary data.</text>
</comment>
<dbReference type="EMBL" id="PQIB02000851">
    <property type="protein sequence ID" value="RLM48528.1"/>
    <property type="molecule type" value="Genomic_DNA"/>
</dbReference>
<evidence type="ECO:0000313" key="2">
    <source>
        <dbReference type="Proteomes" id="UP000275267"/>
    </source>
</evidence>
<reference evidence="2" key="1">
    <citation type="journal article" date="2019" name="Nat. Commun.">
        <title>The genome of broomcorn millet.</title>
        <authorList>
            <person name="Zou C."/>
            <person name="Miki D."/>
            <person name="Li D."/>
            <person name="Tang Q."/>
            <person name="Xiao L."/>
            <person name="Rajput S."/>
            <person name="Deng P."/>
            <person name="Jia W."/>
            <person name="Huang R."/>
            <person name="Zhang M."/>
            <person name="Sun Y."/>
            <person name="Hu J."/>
            <person name="Fu X."/>
            <person name="Schnable P.S."/>
            <person name="Li F."/>
            <person name="Zhang H."/>
            <person name="Feng B."/>
            <person name="Zhu X."/>
            <person name="Liu R."/>
            <person name="Schnable J.C."/>
            <person name="Zhu J.-K."/>
            <person name="Zhang H."/>
        </authorList>
    </citation>
    <scope>NUCLEOTIDE SEQUENCE [LARGE SCALE GENOMIC DNA]</scope>
</reference>
<dbReference type="OrthoDB" id="691257at2759"/>
<accession>A0A3L6PAQ2</accession>
<keyword evidence="2" id="KW-1185">Reference proteome</keyword>
<protein>
    <submittedName>
        <fullName evidence="1">Uncharacterized protein</fullName>
    </submittedName>
</protein>
<proteinExistence type="predicted"/>
<dbReference type="AlphaFoldDB" id="A0A3L6PAQ2"/>
<gene>
    <name evidence="1" type="ORF">C2845_PMPSC039939</name>
</gene>